<reference evidence="2 3" key="1">
    <citation type="journal article" date="2022" name="Environ. Microbiol. Rep.">
        <title>Eco-phylogenetic analyses reveal divergent evolution of vitamin B12 metabolism in the marine bacterial family 'Psychromonadaceae'.</title>
        <authorList>
            <person name="Jin X."/>
            <person name="Yang Y."/>
            <person name="Cao H."/>
            <person name="Gao B."/>
            <person name="Zhao Z."/>
        </authorList>
    </citation>
    <scope>NUCLEOTIDE SEQUENCE [LARGE SCALE GENOMIC DNA]</scope>
    <source>
        <strain evidence="2 3">MKS20</strain>
    </source>
</reference>
<keyword evidence="1" id="KW-1133">Transmembrane helix</keyword>
<dbReference type="RefSeq" id="WP_233052091.1">
    <property type="nucleotide sequence ID" value="NZ_JAIMJA010000005.1"/>
</dbReference>
<feature type="transmembrane region" description="Helical" evidence="1">
    <location>
        <begin position="6"/>
        <end position="23"/>
    </location>
</feature>
<sequence length="80" mass="9323">MPDLLYHVNQWHWLAFALFMLLMELCRLKGWSFVVGGAAFVVGLVMHFEPITWPFQWALMLVAVMILAFIRAIVLKMKSQ</sequence>
<protein>
    <submittedName>
        <fullName evidence="2">Uncharacterized protein</fullName>
    </submittedName>
</protein>
<dbReference type="EMBL" id="JAIMJA010000005">
    <property type="protein sequence ID" value="MCE2594554.1"/>
    <property type="molecule type" value="Genomic_DNA"/>
</dbReference>
<name>A0ABS8W6E5_9GAMM</name>
<evidence type="ECO:0000313" key="3">
    <source>
        <dbReference type="Proteomes" id="UP001201273"/>
    </source>
</evidence>
<feature type="transmembrane region" description="Helical" evidence="1">
    <location>
        <begin position="54"/>
        <end position="74"/>
    </location>
</feature>
<comment type="caution">
    <text evidence="2">The sequence shown here is derived from an EMBL/GenBank/DDBJ whole genome shotgun (WGS) entry which is preliminary data.</text>
</comment>
<organism evidence="2 3">
    <name type="scientific">Motilimonas cestriensis</name>
    <dbReference type="NCBI Taxonomy" id="2742685"/>
    <lineage>
        <taxon>Bacteria</taxon>
        <taxon>Pseudomonadati</taxon>
        <taxon>Pseudomonadota</taxon>
        <taxon>Gammaproteobacteria</taxon>
        <taxon>Alteromonadales</taxon>
        <taxon>Alteromonadales genera incertae sedis</taxon>
        <taxon>Motilimonas</taxon>
    </lineage>
</organism>
<dbReference type="Proteomes" id="UP001201273">
    <property type="component" value="Unassembled WGS sequence"/>
</dbReference>
<keyword evidence="3" id="KW-1185">Reference proteome</keyword>
<evidence type="ECO:0000256" key="1">
    <source>
        <dbReference type="SAM" id="Phobius"/>
    </source>
</evidence>
<gene>
    <name evidence="2" type="ORF">K6Y31_06975</name>
</gene>
<proteinExistence type="predicted"/>
<accession>A0ABS8W6E5</accession>
<evidence type="ECO:0000313" key="2">
    <source>
        <dbReference type="EMBL" id="MCE2594554.1"/>
    </source>
</evidence>
<keyword evidence="1" id="KW-0812">Transmembrane</keyword>
<keyword evidence="1" id="KW-0472">Membrane</keyword>
<feature type="transmembrane region" description="Helical" evidence="1">
    <location>
        <begin position="30"/>
        <end position="48"/>
    </location>
</feature>